<dbReference type="PATRIC" id="fig|1107882.3.peg.6423"/>
<reference evidence="2 3" key="1">
    <citation type="journal article" date="2012" name="J. Bacteriol.">
        <title>Draft Genome Sequence of Mesorhizobium alhagi CCNWXJ12-2T, a Novel Salt-Resistant Species Isolated from the Desert of Northwestern China.</title>
        <authorList>
            <person name="Zhou M."/>
            <person name="Chen W."/>
            <person name="Chen H."/>
            <person name="Wei G."/>
        </authorList>
    </citation>
    <scope>NUCLEOTIDE SEQUENCE [LARGE SCALE GENOMIC DNA]</scope>
    <source>
        <strain evidence="2 3">CCNWXJ12-2</strain>
    </source>
</reference>
<gene>
    <name evidence="2" type="ORF">MAXJ12_33249</name>
</gene>
<dbReference type="Pfam" id="PF10011">
    <property type="entry name" value="DUF2254"/>
    <property type="match status" value="1"/>
</dbReference>
<feature type="transmembrane region" description="Helical" evidence="1">
    <location>
        <begin position="21"/>
        <end position="47"/>
    </location>
</feature>
<keyword evidence="3" id="KW-1185">Reference proteome</keyword>
<feature type="transmembrane region" description="Helical" evidence="1">
    <location>
        <begin position="67"/>
        <end position="93"/>
    </location>
</feature>
<evidence type="ECO:0000313" key="2">
    <source>
        <dbReference type="EMBL" id="EHK52858.1"/>
    </source>
</evidence>
<name>H0I2E8_9HYPH</name>
<evidence type="ECO:0000313" key="3">
    <source>
        <dbReference type="Proteomes" id="UP000003250"/>
    </source>
</evidence>
<dbReference type="Proteomes" id="UP000003250">
    <property type="component" value="Unassembled WGS sequence"/>
</dbReference>
<dbReference type="AlphaFoldDB" id="H0I2E8"/>
<keyword evidence="1" id="KW-0472">Membrane</keyword>
<keyword evidence="1" id="KW-0812">Transmembrane</keyword>
<feature type="transmembrane region" description="Helical" evidence="1">
    <location>
        <begin position="143"/>
        <end position="164"/>
    </location>
</feature>
<feature type="transmembrane region" description="Helical" evidence="1">
    <location>
        <begin position="114"/>
        <end position="137"/>
    </location>
</feature>
<organism evidence="2 3">
    <name type="scientific">Mesorhizobium alhagi CCNWXJ12-2</name>
    <dbReference type="NCBI Taxonomy" id="1107882"/>
    <lineage>
        <taxon>Bacteria</taxon>
        <taxon>Pseudomonadati</taxon>
        <taxon>Pseudomonadota</taxon>
        <taxon>Alphaproteobacteria</taxon>
        <taxon>Hyphomicrobiales</taxon>
        <taxon>Phyllobacteriaceae</taxon>
        <taxon>Allomesorhizobium</taxon>
    </lineage>
</organism>
<keyword evidence="1" id="KW-1133">Transmembrane helix</keyword>
<sequence length="430" mass="46196">MQQEDDLPLNWFLFKRITRGLWFLPALFSVFAVLVLAAAYFSTIFFADPIRPGNLPITVSQEAVESILSIVAASMLTVSVFALSTLVNLLANVSQSGTPRAVPLIVEDRRAQTSISVFIGAFLFSIVGIIGLSGEIYSTSGRLILFGATVVVVLAIVFSLIRWIGQISVVGRVGETIDRVEKATKDALERLGPAALYGCCRSTSVTGSGFAVRAERVGFVQHFDRERLQEIAEGHKLSIHVLARPGSYVDYDTILAQAAGEAPDDSLTSMRQAFLVGGERTFDYDPGYGLTILAEIARRALSTAVNDPGTAIDVIFSQTRLLGDWARSAYGEQAESKFGRISVEPVAPAELIAEAFGSISRDASASVDVTLAMVRGLKTLAKAAPSDFRKPAMQLAQEILARAEFSMKLPQDIAAVRAAVEELATAKATS</sequence>
<proteinExistence type="predicted"/>
<dbReference type="EMBL" id="AHAM01000300">
    <property type="protein sequence ID" value="EHK52858.1"/>
    <property type="molecule type" value="Genomic_DNA"/>
</dbReference>
<protein>
    <recommendedName>
        <fullName evidence="4">DUF2254 domain-containing protein</fullName>
    </recommendedName>
</protein>
<evidence type="ECO:0008006" key="4">
    <source>
        <dbReference type="Google" id="ProtNLM"/>
    </source>
</evidence>
<dbReference type="InterPro" id="IPR018723">
    <property type="entry name" value="DUF2254_membrane"/>
</dbReference>
<accession>H0I2E8</accession>
<evidence type="ECO:0000256" key="1">
    <source>
        <dbReference type="SAM" id="Phobius"/>
    </source>
</evidence>